<sequence length="103" mass="11922">MENLSVSLSARIVHTPLVSRRLPHAEGSDLRGLFLYDYIVDFGPYVHSRITWLTRDRRTNPDCQRPRITEYPCRQWRSLCFVSVSTAVRYLVPDIRCAVAGAR</sequence>
<evidence type="ECO:0000313" key="1">
    <source>
        <dbReference type="EMBL" id="CEL52883.1"/>
    </source>
</evidence>
<dbReference type="AlphaFoldDB" id="A0A0B7F9J0"/>
<dbReference type="EMBL" id="LN679110">
    <property type="protein sequence ID" value="CEL52883.1"/>
    <property type="molecule type" value="Genomic_DNA"/>
</dbReference>
<reference evidence="1 2" key="1">
    <citation type="submission" date="2014-11" db="EMBL/GenBank/DDBJ databases">
        <authorList>
            <person name="Wibberg Daniel"/>
        </authorList>
    </citation>
    <scope>NUCLEOTIDE SEQUENCE [LARGE SCALE GENOMIC DNA]</scope>
    <source>
        <strain evidence="1">Rhizoctonia solani AG1-IB 7/3/14</strain>
    </source>
</reference>
<organism evidence="1 2">
    <name type="scientific">Thanatephorus cucumeris (strain AG1-IB / isolate 7/3/14)</name>
    <name type="common">Lettuce bottom rot fungus</name>
    <name type="synonym">Rhizoctonia solani</name>
    <dbReference type="NCBI Taxonomy" id="1108050"/>
    <lineage>
        <taxon>Eukaryota</taxon>
        <taxon>Fungi</taxon>
        <taxon>Dikarya</taxon>
        <taxon>Basidiomycota</taxon>
        <taxon>Agaricomycotina</taxon>
        <taxon>Agaricomycetes</taxon>
        <taxon>Cantharellales</taxon>
        <taxon>Ceratobasidiaceae</taxon>
        <taxon>Rhizoctonia</taxon>
        <taxon>Rhizoctonia solani AG-1</taxon>
    </lineage>
</organism>
<accession>A0A0B7F9J0</accession>
<proteinExistence type="predicted"/>
<dbReference type="Proteomes" id="UP000059188">
    <property type="component" value="Unassembled WGS sequence"/>
</dbReference>
<name>A0A0B7F9J0_THACB</name>
<gene>
    <name evidence="1" type="ORF">RSOLAG1IB_05951</name>
</gene>
<protein>
    <submittedName>
        <fullName evidence="1">Uncharacterized protein</fullName>
    </submittedName>
</protein>
<keyword evidence="2" id="KW-1185">Reference proteome</keyword>
<evidence type="ECO:0000313" key="2">
    <source>
        <dbReference type="Proteomes" id="UP000059188"/>
    </source>
</evidence>